<feature type="signal peptide" evidence="2">
    <location>
        <begin position="1"/>
        <end position="21"/>
    </location>
</feature>
<evidence type="ECO:0000259" key="3">
    <source>
        <dbReference type="Pfam" id="PF11790"/>
    </source>
</evidence>
<dbReference type="SUPFAM" id="SSF51445">
    <property type="entry name" value="(Trans)glycosidases"/>
    <property type="match status" value="1"/>
</dbReference>
<sequence>MIGNKLTLLTATAALLEPALGLNVHRHHHQHVQKRAEWVTATIDGQVVSWENNYFGPVSQAPAAPAPAPAAPTQAPEKPAEKPVEAPAPVPVQPTTFAQVAKPSKPSKAPEAPKKAVFKEEAQPAASTAPAAPKKATTNTKTNTASQSSGGSAGFSHKRGLAYNDVELANTFASSCQNCGWAYNWGPSSGGIKGLNFIPTLWGDDDEKVKNFEASIDECLSNGAKAIFSFNEPDNGGQANMDPGRAAASHVKLLNGYSGKALIGAPSISNSGLAGEGIAWLKGWVSACESAGCKYDFCNVHWYSEVEYGETLFEHLKAAHETCGGKPIWLTEFAPKGSDEAISGWLAEAIPRLESLEYLDAYSYFMVSQGMLMTSPSELSSYGKVYASA</sequence>
<dbReference type="Gene3D" id="3.20.20.80">
    <property type="entry name" value="Glycosidases"/>
    <property type="match status" value="1"/>
</dbReference>
<gene>
    <name evidence="4" type="ORF">N0V84_001303</name>
</gene>
<reference evidence="4" key="1">
    <citation type="submission" date="2022-10" db="EMBL/GenBank/DDBJ databases">
        <title>Tapping the CABI collections for fungal endophytes: first genome assemblies for Collariella, Neodidymelliopsis, Ascochyta clinopodiicola, Didymella pomorum, Didymosphaeria variabile, Neocosmospora piperis and Neocucurbitaria cava.</title>
        <authorList>
            <person name="Hill R."/>
        </authorList>
    </citation>
    <scope>NUCLEOTIDE SEQUENCE</scope>
    <source>
        <strain evidence="4">IMI 366586</strain>
    </source>
</reference>
<proteinExistence type="predicted"/>
<dbReference type="OrthoDB" id="43654at2759"/>
<keyword evidence="5" id="KW-1185">Reference proteome</keyword>
<feature type="chain" id="PRO_5040857130" description="Asl1-like glycosyl hydrolase catalytic domain-containing protein" evidence="2">
    <location>
        <begin position="22"/>
        <end position="389"/>
    </location>
</feature>
<feature type="compositionally biased region" description="Basic and acidic residues" evidence="1">
    <location>
        <begin position="111"/>
        <end position="122"/>
    </location>
</feature>
<dbReference type="Pfam" id="PF11790">
    <property type="entry name" value="Glyco_hydro_cc"/>
    <property type="match status" value="1"/>
</dbReference>
<dbReference type="GO" id="GO:0009277">
    <property type="term" value="C:fungal-type cell wall"/>
    <property type="evidence" value="ECO:0007669"/>
    <property type="project" value="TreeGrafter"/>
</dbReference>
<dbReference type="InterPro" id="IPR017853">
    <property type="entry name" value="GH"/>
</dbReference>
<feature type="compositionally biased region" description="Low complexity" evidence="1">
    <location>
        <begin position="123"/>
        <end position="150"/>
    </location>
</feature>
<organism evidence="4 5">
    <name type="scientific">Fusarium piperis</name>
    <dbReference type="NCBI Taxonomy" id="1435070"/>
    <lineage>
        <taxon>Eukaryota</taxon>
        <taxon>Fungi</taxon>
        <taxon>Dikarya</taxon>
        <taxon>Ascomycota</taxon>
        <taxon>Pezizomycotina</taxon>
        <taxon>Sordariomycetes</taxon>
        <taxon>Hypocreomycetidae</taxon>
        <taxon>Hypocreales</taxon>
        <taxon>Nectriaceae</taxon>
        <taxon>Fusarium</taxon>
        <taxon>Fusarium solani species complex</taxon>
    </lineage>
</organism>
<evidence type="ECO:0000256" key="1">
    <source>
        <dbReference type="SAM" id="MobiDB-lite"/>
    </source>
</evidence>
<dbReference type="EMBL" id="JAPEUR010000013">
    <property type="protein sequence ID" value="KAJ4328263.1"/>
    <property type="molecule type" value="Genomic_DNA"/>
</dbReference>
<feature type="domain" description="Asl1-like glycosyl hydrolase catalytic" evidence="3">
    <location>
        <begin position="160"/>
        <end position="386"/>
    </location>
</feature>
<name>A0A9W9BSQ2_9HYPO</name>
<dbReference type="AlphaFoldDB" id="A0A9W9BSQ2"/>
<dbReference type="InterPro" id="IPR053183">
    <property type="entry name" value="ASL1"/>
</dbReference>
<feature type="compositionally biased region" description="Low complexity" evidence="1">
    <location>
        <begin position="101"/>
        <end position="110"/>
    </location>
</feature>
<keyword evidence="2" id="KW-0732">Signal</keyword>
<dbReference type="Proteomes" id="UP001140502">
    <property type="component" value="Unassembled WGS sequence"/>
</dbReference>
<evidence type="ECO:0000313" key="4">
    <source>
        <dbReference type="EMBL" id="KAJ4328263.1"/>
    </source>
</evidence>
<dbReference type="InterPro" id="IPR024655">
    <property type="entry name" value="Asl1_glyco_hydro_catalytic"/>
</dbReference>
<evidence type="ECO:0000256" key="2">
    <source>
        <dbReference type="SAM" id="SignalP"/>
    </source>
</evidence>
<protein>
    <recommendedName>
        <fullName evidence="3">Asl1-like glycosyl hydrolase catalytic domain-containing protein</fullName>
    </recommendedName>
</protein>
<dbReference type="PANTHER" id="PTHR34154:SF13">
    <property type="entry name" value="ASL1-LIKE GLYCOSYL HYDROLASE CATALYTIC DOMAIN-CONTAINING PROTEIN"/>
    <property type="match status" value="1"/>
</dbReference>
<dbReference type="GO" id="GO:0071966">
    <property type="term" value="P:fungal-type cell wall polysaccharide metabolic process"/>
    <property type="evidence" value="ECO:0007669"/>
    <property type="project" value="TreeGrafter"/>
</dbReference>
<feature type="region of interest" description="Disordered" evidence="1">
    <location>
        <begin position="61"/>
        <end position="155"/>
    </location>
</feature>
<accession>A0A9W9BSQ2</accession>
<dbReference type="PANTHER" id="PTHR34154">
    <property type="entry name" value="ALKALI-SENSITIVE LINKAGE PROTEIN 1"/>
    <property type="match status" value="1"/>
</dbReference>
<evidence type="ECO:0000313" key="5">
    <source>
        <dbReference type="Proteomes" id="UP001140502"/>
    </source>
</evidence>
<comment type="caution">
    <text evidence="4">The sequence shown here is derived from an EMBL/GenBank/DDBJ whole genome shotgun (WGS) entry which is preliminary data.</text>
</comment>